<dbReference type="GO" id="GO:1990498">
    <property type="term" value="C:mitotic spindle microtubule"/>
    <property type="evidence" value="ECO:0007669"/>
    <property type="project" value="TreeGrafter"/>
</dbReference>
<dbReference type="InterPro" id="IPR028163">
    <property type="entry name" value="HAUS_6_N"/>
</dbReference>
<dbReference type="InterPro" id="IPR026797">
    <property type="entry name" value="HAUS_6"/>
</dbReference>
<proteinExistence type="predicted"/>
<protein>
    <recommendedName>
        <fullName evidence="1">HAUS augmin-like complex subunit 6 N-terminal domain-containing protein</fullName>
    </recommendedName>
</protein>
<feature type="non-terminal residue" evidence="2">
    <location>
        <position position="1"/>
    </location>
</feature>
<dbReference type="EMBL" id="HACG01012269">
    <property type="protein sequence ID" value="CEK59134.1"/>
    <property type="molecule type" value="Transcribed_RNA"/>
</dbReference>
<evidence type="ECO:0000259" key="1">
    <source>
        <dbReference type="Pfam" id="PF14661"/>
    </source>
</evidence>
<feature type="non-terminal residue" evidence="2">
    <location>
        <position position="146"/>
    </location>
</feature>
<dbReference type="GO" id="GO:0051225">
    <property type="term" value="P:spindle assembly"/>
    <property type="evidence" value="ECO:0007669"/>
    <property type="project" value="InterPro"/>
</dbReference>
<name>A0A0B6YS95_9EUPU</name>
<evidence type="ECO:0000313" key="2">
    <source>
        <dbReference type="EMBL" id="CEK59134.1"/>
    </source>
</evidence>
<sequence length="146" mass="16666">ESHLPHVSGALLLSPGGRKFIHLLYSFSTYVLGQVMKSEHGCEIQHSIVYPTMNQRTASLGPVISSVIQDSVIREKNEFFEHLQLTVIANRQWKDYTNELVKEFRGLTKANRELELEKRQQVNILADSAIKQDLSLPAKRTITMFD</sequence>
<feature type="domain" description="HAUS augmin-like complex subunit 6 N-terminal" evidence="1">
    <location>
        <begin position="3"/>
        <end position="119"/>
    </location>
</feature>
<reference evidence="2" key="1">
    <citation type="submission" date="2014-12" db="EMBL/GenBank/DDBJ databases">
        <title>Insight into the proteome of Arion vulgaris.</title>
        <authorList>
            <person name="Aradska J."/>
            <person name="Bulat T."/>
            <person name="Smidak R."/>
            <person name="Sarate P."/>
            <person name="Gangsoo J."/>
            <person name="Sialana F."/>
            <person name="Bilban M."/>
            <person name="Lubec G."/>
        </authorList>
    </citation>
    <scope>NUCLEOTIDE SEQUENCE</scope>
    <source>
        <tissue evidence="2">Skin</tissue>
    </source>
</reference>
<accession>A0A0B6YS95</accession>
<dbReference type="PANTHER" id="PTHR16151:SF2">
    <property type="entry name" value="HAUS AUGMIN-LIKE COMPLEX SUBUNIT 6"/>
    <property type="match status" value="1"/>
</dbReference>
<dbReference type="Pfam" id="PF14661">
    <property type="entry name" value="HAUS6_N"/>
    <property type="match status" value="1"/>
</dbReference>
<gene>
    <name evidence="2" type="primary">ORF35275</name>
</gene>
<organism evidence="2">
    <name type="scientific">Arion vulgaris</name>
    <dbReference type="NCBI Taxonomy" id="1028688"/>
    <lineage>
        <taxon>Eukaryota</taxon>
        <taxon>Metazoa</taxon>
        <taxon>Spiralia</taxon>
        <taxon>Lophotrochozoa</taxon>
        <taxon>Mollusca</taxon>
        <taxon>Gastropoda</taxon>
        <taxon>Heterobranchia</taxon>
        <taxon>Euthyneura</taxon>
        <taxon>Panpulmonata</taxon>
        <taxon>Eupulmonata</taxon>
        <taxon>Stylommatophora</taxon>
        <taxon>Helicina</taxon>
        <taxon>Arionoidea</taxon>
        <taxon>Arionidae</taxon>
        <taxon>Arion</taxon>
    </lineage>
</organism>
<dbReference type="PANTHER" id="PTHR16151">
    <property type="entry name" value="HAUS AUGMIN-LIKE COMPLEX SUBUNIT 6"/>
    <property type="match status" value="1"/>
</dbReference>
<dbReference type="GO" id="GO:0070652">
    <property type="term" value="C:HAUS complex"/>
    <property type="evidence" value="ECO:0007669"/>
    <property type="project" value="InterPro"/>
</dbReference>
<dbReference type="AlphaFoldDB" id="A0A0B6YS95"/>
<dbReference type="GO" id="GO:0008017">
    <property type="term" value="F:microtubule binding"/>
    <property type="evidence" value="ECO:0007669"/>
    <property type="project" value="TreeGrafter"/>
</dbReference>